<feature type="compositionally biased region" description="Low complexity" evidence="1">
    <location>
        <begin position="13"/>
        <end position="23"/>
    </location>
</feature>
<feature type="compositionally biased region" description="Polar residues" evidence="1">
    <location>
        <begin position="59"/>
        <end position="69"/>
    </location>
</feature>
<gene>
    <name evidence="2" type="primary">A04g501390.1_BraROA</name>
    <name evidence="2" type="ORF">IGI04_014586</name>
</gene>
<keyword evidence="3" id="KW-1185">Reference proteome</keyword>
<protein>
    <recommendedName>
        <fullName evidence="4">BHLH domain-containing protein</fullName>
    </recommendedName>
</protein>
<dbReference type="PANTHER" id="PTHR33334:SF5">
    <property type="entry name" value="PROTEIN LNK2"/>
    <property type="match status" value="1"/>
</dbReference>
<evidence type="ECO:0000313" key="3">
    <source>
        <dbReference type="Proteomes" id="UP000823674"/>
    </source>
</evidence>
<reference evidence="2 3" key="1">
    <citation type="submission" date="2021-03" db="EMBL/GenBank/DDBJ databases">
        <authorList>
            <person name="King G.J."/>
            <person name="Bancroft I."/>
            <person name="Baten A."/>
            <person name="Bloomfield J."/>
            <person name="Borpatragohain P."/>
            <person name="He Z."/>
            <person name="Irish N."/>
            <person name="Irwin J."/>
            <person name="Liu K."/>
            <person name="Mauleon R.P."/>
            <person name="Moore J."/>
            <person name="Morris R."/>
            <person name="Ostergaard L."/>
            <person name="Wang B."/>
            <person name="Wells R."/>
        </authorList>
    </citation>
    <scope>NUCLEOTIDE SEQUENCE [LARGE SCALE GENOMIC DNA]</scope>
    <source>
        <strain evidence="2">R-o-18</strain>
        <tissue evidence="2">Leaf</tissue>
    </source>
</reference>
<proteinExistence type="predicted"/>
<evidence type="ECO:0008006" key="4">
    <source>
        <dbReference type="Google" id="ProtNLM"/>
    </source>
</evidence>
<comment type="caution">
    <text evidence="2">The sequence shown here is derived from an EMBL/GenBank/DDBJ whole genome shotgun (WGS) entry which is preliminary data.</text>
</comment>
<organism evidence="2 3">
    <name type="scientific">Brassica rapa subsp. trilocularis</name>
    <dbReference type="NCBI Taxonomy" id="1813537"/>
    <lineage>
        <taxon>Eukaryota</taxon>
        <taxon>Viridiplantae</taxon>
        <taxon>Streptophyta</taxon>
        <taxon>Embryophyta</taxon>
        <taxon>Tracheophyta</taxon>
        <taxon>Spermatophyta</taxon>
        <taxon>Magnoliopsida</taxon>
        <taxon>eudicotyledons</taxon>
        <taxon>Gunneridae</taxon>
        <taxon>Pentapetalae</taxon>
        <taxon>rosids</taxon>
        <taxon>malvids</taxon>
        <taxon>Brassicales</taxon>
        <taxon>Brassicaceae</taxon>
        <taxon>Brassiceae</taxon>
        <taxon>Brassica</taxon>
    </lineage>
</organism>
<feature type="region of interest" description="Disordered" evidence="1">
    <location>
        <begin position="1"/>
        <end position="29"/>
    </location>
</feature>
<name>A0ABQ7MML9_BRACM</name>
<feature type="region of interest" description="Disordered" evidence="1">
    <location>
        <begin position="44"/>
        <end position="69"/>
    </location>
</feature>
<dbReference type="Proteomes" id="UP000823674">
    <property type="component" value="Chromosome A04"/>
</dbReference>
<dbReference type="PANTHER" id="PTHR33334">
    <property type="entry name" value="PROTEIN LNK1"/>
    <property type="match status" value="1"/>
</dbReference>
<sequence length="154" mass="16948">MILRLSGADELWSSSKDVSNSPSKPLPSIWASQDLGLDIRTEFEQQENQPFPFTGKANGPSSQSVPSGQTSLELSYMATCGFCNHTNPYSTMPVISASQHPDVKNQLMHSSYSPATAISVNMITDASARPSTTVRPQEKLENIRRRQEMQAMLD</sequence>
<dbReference type="InterPro" id="IPR039928">
    <property type="entry name" value="LNK"/>
</dbReference>
<accession>A0ABQ7MML9</accession>
<evidence type="ECO:0000313" key="2">
    <source>
        <dbReference type="EMBL" id="KAG5399979.1"/>
    </source>
</evidence>
<evidence type="ECO:0000256" key="1">
    <source>
        <dbReference type="SAM" id="MobiDB-lite"/>
    </source>
</evidence>
<dbReference type="EMBL" id="JADBGQ010000004">
    <property type="protein sequence ID" value="KAG5399979.1"/>
    <property type="molecule type" value="Genomic_DNA"/>
</dbReference>